<proteinExistence type="predicted"/>
<dbReference type="AlphaFoldDB" id="A0AAV9VQ28"/>
<dbReference type="EMBL" id="JAVHJL010000013">
    <property type="protein sequence ID" value="KAK6495263.1"/>
    <property type="molecule type" value="Genomic_DNA"/>
</dbReference>
<evidence type="ECO:0008006" key="3">
    <source>
        <dbReference type="Google" id="ProtNLM"/>
    </source>
</evidence>
<keyword evidence="2" id="KW-1185">Reference proteome</keyword>
<accession>A0AAV9VQ28</accession>
<protein>
    <recommendedName>
        <fullName evidence="3">Fucose-specific lectin</fullName>
    </recommendedName>
</protein>
<dbReference type="Gene3D" id="2.120.10.70">
    <property type="entry name" value="Fucose-specific lectin"/>
    <property type="match status" value="1"/>
</dbReference>
<dbReference type="SUPFAM" id="SSF89372">
    <property type="entry name" value="Fucose-specific lectin"/>
    <property type="match status" value="1"/>
</dbReference>
<evidence type="ECO:0000313" key="1">
    <source>
        <dbReference type="EMBL" id="KAK6495263.1"/>
    </source>
</evidence>
<name>A0AAV9VQ28_9PEZI</name>
<sequence length="332" mass="37740">MTSYAQSVDMTDDLQRIAYCLSAAATFVADNQISHLIYANGGELTETVWEPASGETIKEEEVGSGVKDGAPAAYVWYSNIQGGEEYNVEEDEGFGGEERMVFSVTPENTFIAFKYDYEEDDIWKEYQAGNISTVTALHPQSDISAALTPDGFYLFFMNPSGKLQAIVRRGGEDWTLEGELPAAAKIGTPLLAEVSQHGIILFYFGVDDTLHYLRQGQQPGRWEDHRVDNIVVRTPVTRFRASAVNQDQEGQDEQNLNIEAYVLTDGRLWQLSQSNEPIDIGVVDEGILRKNNNAQNIRWISRGCRPYYYRVTYVIRYYHYNYYRPRPRGLCW</sequence>
<dbReference type="Proteomes" id="UP001370758">
    <property type="component" value="Unassembled WGS sequence"/>
</dbReference>
<organism evidence="1 2">
    <name type="scientific">Arthrobotrys musiformis</name>
    <dbReference type="NCBI Taxonomy" id="47236"/>
    <lineage>
        <taxon>Eukaryota</taxon>
        <taxon>Fungi</taxon>
        <taxon>Dikarya</taxon>
        <taxon>Ascomycota</taxon>
        <taxon>Pezizomycotina</taxon>
        <taxon>Orbiliomycetes</taxon>
        <taxon>Orbiliales</taxon>
        <taxon>Orbiliaceae</taxon>
        <taxon>Arthrobotrys</taxon>
    </lineage>
</organism>
<reference evidence="1 2" key="1">
    <citation type="submission" date="2023-08" db="EMBL/GenBank/DDBJ databases">
        <authorList>
            <person name="Palmer J.M."/>
        </authorList>
    </citation>
    <scope>NUCLEOTIDE SEQUENCE [LARGE SCALE GENOMIC DNA]</scope>
    <source>
        <strain evidence="1 2">TWF481</strain>
    </source>
</reference>
<comment type="caution">
    <text evidence="1">The sequence shown here is derived from an EMBL/GenBank/DDBJ whole genome shotgun (WGS) entry which is preliminary data.</text>
</comment>
<gene>
    <name evidence="1" type="ORF">TWF481_003291</name>
</gene>
<evidence type="ECO:0000313" key="2">
    <source>
        <dbReference type="Proteomes" id="UP001370758"/>
    </source>
</evidence>